<feature type="chain" id="PRO_5047332287" evidence="1">
    <location>
        <begin position="22"/>
        <end position="153"/>
    </location>
</feature>
<dbReference type="InterPro" id="IPR032710">
    <property type="entry name" value="NTF2-like_dom_sf"/>
</dbReference>
<feature type="signal peptide" evidence="1">
    <location>
        <begin position="1"/>
        <end position="21"/>
    </location>
</feature>
<dbReference type="RefSeq" id="WP_249905241.1">
    <property type="nucleotide sequence ID" value="NZ_JAMGBA010000004.1"/>
</dbReference>
<dbReference type="Gene3D" id="3.10.450.50">
    <property type="match status" value="1"/>
</dbReference>
<dbReference type="SUPFAM" id="SSF54427">
    <property type="entry name" value="NTF2-like"/>
    <property type="match status" value="1"/>
</dbReference>
<protein>
    <submittedName>
        <fullName evidence="2">Ester cyclase</fullName>
    </submittedName>
</protein>
<name>A0ABT0RXM5_9SPHN</name>
<sequence length="153" mass="16321">MLRHMVLALSSLVAFSAPLSAVTTNQQVAAHVFLVKMGKGDFSGLDRIYAPGFAVHSGGKSFTLDEDNESGKALRAAAPDVKVSVERMAGDGDLVAVHWRAVGSNTAASAGMPGNGKPFDVEGMTFFRFESGRIIEEWSVTDWMTLMKQLGGK</sequence>
<proteinExistence type="predicted"/>
<dbReference type="EMBL" id="JAMGBA010000004">
    <property type="protein sequence ID" value="MCL6699784.1"/>
    <property type="molecule type" value="Genomic_DNA"/>
</dbReference>
<reference evidence="2 3" key="1">
    <citation type="submission" date="2022-05" db="EMBL/GenBank/DDBJ databases">
        <authorList>
            <person name="Jo J.-H."/>
            <person name="Im W.-T."/>
        </authorList>
    </citation>
    <scope>NUCLEOTIDE SEQUENCE [LARGE SCALE GENOMIC DNA]</scope>
    <source>
        <strain evidence="2 3">NSE70-1</strain>
    </source>
</reference>
<gene>
    <name evidence="2" type="ORF">LZ496_13460</name>
</gene>
<keyword evidence="1" id="KW-0732">Signal</keyword>
<dbReference type="InterPro" id="IPR009959">
    <property type="entry name" value="Cyclase_SnoaL-like"/>
</dbReference>
<comment type="caution">
    <text evidence="2">The sequence shown here is derived from an EMBL/GenBank/DDBJ whole genome shotgun (WGS) entry which is preliminary data.</text>
</comment>
<evidence type="ECO:0000313" key="3">
    <source>
        <dbReference type="Proteomes" id="UP001203410"/>
    </source>
</evidence>
<dbReference type="Proteomes" id="UP001203410">
    <property type="component" value="Unassembled WGS sequence"/>
</dbReference>
<evidence type="ECO:0000313" key="2">
    <source>
        <dbReference type="EMBL" id="MCL6699784.1"/>
    </source>
</evidence>
<accession>A0ABT0RXM5</accession>
<keyword evidence="3" id="KW-1185">Reference proteome</keyword>
<dbReference type="PANTHER" id="PTHR38436">
    <property type="entry name" value="POLYKETIDE CYCLASE SNOAL-LIKE DOMAIN"/>
    <property type="match status" value="1"/>
</dbReference>
<dbReference type="PANTHER" id="PTHR38436:SF1">
    <property type="entry name" value="ESTER CYCLASE"/>
    <property type="match status" value="1"/>
</dbReference>
<dbReference type="Pfam" id="PF07366">
    <property type="entry name" value="SnoaL"/>
    <property type="match status" value="1"/>
</dbReference>
<organism evidence="2 3">
    <name type="scientific">Sphingomonas caseinilyticus</name>
    <dbReference type="NCBI Taxonomy" id="2908205"/>
    <lineage>
        <taxon>Bacteria</taxon>
        <taxon>Pseudomonadati</taxon>
        <taxon>Pseudomonadota</taxon>
        <taxon>Alphaproteobacteria</taxon>
        <taxon>Sphingomonadales</taxon>
        <taxon>Sphingomonadaceae</taxon>
        <taxon>Sphingomonas</taxon>
    </lineage>
</organism>
<evidence type="ECO:0000256" key="1">
    <source>
        <dbReference type="SAM" id="SignalP"/>
    </source>
</evidence>